<feature type="region of interest" description="Disordered" evidence="4">
    <location>
        <begin position="249"/>
        <end position="279"/>
    </location>
</feature>
<dbReference type="GO" id="GO:0000160">
    <property type="term" value="P:phosphorelay signal transduction system"/>
    <property type="evidence" value="ECO:0007669"/>
    <property type="project" value="InterPro"/>
</dbReference>
<dbReference type="PANTHER" id="PTHR47691">
    <property type="entry name" value="REGULATOR-RELATED"/>
    <property type="match status" value="1"/>
</dbReference>
<dbReference type="Gene3D" id="1.10.10.10">
    <property type="entry name" value="Winged helix-like DNA-binding domain superfamily/Winged helix DNA-binding domain"/>
    <property type="match status" value="1"/>
</dbReference>
<dbReference type="InterPro" id="IPR011990">
    <property type="entry name" value="TPR-like_helical_dom_sf"/>
</dbReference>
<dbReference type="InterPro" id="IPR036388">
    <property type="entry name" value="WH-like_DNA-bd_sf"/>
</dbReference>
<feature type="domain" description="OmpR/PhoB-type" evidence="5">
    <location>
        <begin position="1"/>
        <end position="92"/>
    </location>
</feature>
<dbReference type="OrthoDB" id="3755432at2"/>
<evidence type="ECO:0000259" key="5">
    <source>
        <dbReference type="PROSITE" id="PS51755"/>
    </source>
</evidence>
<feature type="region of interest" description="Disordered" evidence="4">
    <location>
        <begin position="973"/>
        <end position="1023"/>
    </location>
</feature>
<dbReference type="SUPFAM" id="SSF46894">
    <property type="entry name" value="C-terminal effector domain of the bipartite response regulators"/>
    <property type="match status" value="1"/>
</dbReference>
<dbReference type="InterPro" id="IPR016032">
    <property type="entry name" value="Sig_transdc_resp-reg_C-effctor"/>
</dbReference>
<dbReference type="Gene3D" id="3.40.50.300">
    <property type="entry name" value="P-loop containing nucleotide triphosphate hydrolases"/>
    <property type="match status" value="1"/>
</dbReference>
<protein>
    <submittedName>
        <fullName evidence="6">Putative ATPase</fullName>
    </submittedName>
</protein>
<dbReference type="SUPFAM" id="SSF48452">
    <property type="entry name" value="TPR-like"/>
    <property type="match status" value="3"/>
</dbReference>
<dbReference type="SMART" id="SM01043">
    <property type="entry name" value="BTAD"/>
    <property type="match status" value="1"/>
</dbReference>
<evidence type="ECO:0000256" key="1">
    <source>
        <dbReference type="ARBA" id="ARBA00005820"/>
    </source>
</evidence>
<dbReference type="InterPro" id="IPR058852">
    <property type="entry name" value="HTH_77"/>
</dbReference>
<gene>
    <name evidence="6" type="ORF">LY71_10790</name>
</gene>
<dbReference type="InterPro" id="IPR001867">
    <property type="entry name" value="OmpR/PhoB-type_DNA-bd"/>
</dbReference>
<dbReference type="SUPFAM" id="SSF52540">
    <property type="entry name" value="P-loop containing nucleoside triphosphate hydrolases"/>
    <property type="match status" value="1"/>
</dbReference>
<dbReference type="GO" id="GO:0003677">
    <property type="term" value="F:DNA binding"/>
    <property type="evidence" value="ECO:0007669"/>
    <property type="project" value="UniProtKB-UniRule"/>
</dbReference>
<dbReference type="Pfam" id="PF13424">
    <property type="entry name" value="TPR_12"/>
    <property type="match status" value="1"/>
</dbReference>
<sequence length="1023" mass="106443">MDFSVLGPLQVRSGGKAVAVRRGHPRVLLTYLLLHPGEPVPGPLLADRTWNGCPPADAANAVHRMVSYLRRAIGGQEELPLRTTGGGYVLDVPAAAVDCARFSRLVRGAGGEPARTLAALDQALDLWRGDPLADAAGLPWAVPHVTELEELYLQAQERRLTCLLELGRHQEAVPAAQALARTHPLRENLTSSLMLALYRSGRQGDALAAAAALRRTLADELGLDPSPAVLELEHRVLLQDPALSAAAPVAADPRVPGGGLPEPPGAAGVGPPEEAGQRVSGRRAVTSLVGRDAETTAVTAAFEEAGLLTLTGPGGTGKTRLALAVLERGPDRGPEWFADLSGAHDDAAVASVVAAATGTPTAPGSDVVQAVVAHLGNRPGVLVLDTCEHVVGGAATLAVAVLHGCPRVRQLATSRRPLGVTGEVVWPVPPLTLPPVGGAVTTAQIGRAASVELFAQRAAAVQPGFRIDDANAADVAAVCRVLDGLPLAIELAAAHVDVVSPATILERLDDRFALLVSETRDVVARQRTLRAAISSSVDLLTADERALLTRLAVFAGTFDVDAAAAVAGRDPGSPDVEHFRLLASLVRQSLVARAGPDRYRLLDSIRAHAGEVLASAPDAPQVRRRHAQHHLAMAEAGDRQVRTNAQQPWLVLLREVLPDLRAALRWCLDGNAPELGARLVGALAWFWTLEGQLAEARSWLDRAERAEIDDPRVRSRVLLGVGLVAAPLGDLARARDACAAAADLSRAAGDDRGTGDALITLGVALWALGDLDAAAAAHDEAIERLAAEGDSWRRAVAVVLRARTALDRHDPDAGDRTAAAAVAARRSGDAHLEGLASTQRARDALRAGDGPAAACAAQQALEAHRRIGYREGVAAALTLLARARSAEGAAGTATALAEEAMAVATAIEHRGALCHAVEALAAARAAAGDDRDALLLLEVAATDRRARGIPDPPVERELTERLADGLRVRLGPGAEDVRRQATGTTLDDVAAERGARAGRGAVRAGPRSTEDRSGADPGQPAPV</sequence>
<dbReference type="RefSeq" id="WP_106277390.1">
    <property type="nucleotide sequence ID" value="NZ_PVTG01000007.1"/>
</dbReference>
<evidence type="ECO:0000256" key="3">
    <source>
        <dbReference type="PROSITE-ProRule" id="PRU01091"/>
    </source>
</evidence>
<dbReference type="Pfam" id="PF25872">
    <property type="entry name" value="HTH_77"/>
    <property type="match status" value="1"/>
</dbReference>
<comment type="similarity">
    <text evidence="1">Belongs to the AfsR/DnrI/RedD regulatory family.</text>
</comment>
<organism evidence="6 7">
    <name type="scientific">Geodermatophilus tzadiensis</name>
    <dbReference type="NCBI Taxonomy" id="1137988"/>
    <lineage>
        <taxon>Bacteria</taxon>
        <taxon>Bacillati</taxon>
        <taxon>Actinomycetota</taxon>
        <taxon>Actinomycetes</taxon>
        <taxon>Geodermatophilales</taxon>
        <taxon>Geodermatophilaceae</taxon>
        <taxon>Geodermatophilus</taxon>
    </lineage>
</organism>
<evidence type="ECO:0000313" key="7">
    <source>
        <dbReference type="Proteomes" id="UP000239210"/>
    </source>
</evidence>
<evidence type="ECO:0000313" key="6">
    <source>
        <dbReference type="EMBL" id="PRY49008.1"/>
    </source>
</evidence>
<keyword evidence="2 3" id="KW-0238">DNA-binding</keyword>
<dbReference type="EMBL" id="PVTG01000007">
    <property type="protein sequence ID" value="PRY49008.1"/>
    <property type="molecule type" value="Genomic_DNA"/>
</dbReference>
<dbReference type="InterPro" id="IPR027417">
    <property type="entry name" value="P-loop_NTPase"/>
</dbReference>
<name>A0A2T0TU15_9ACTN</name>
<dbReference type="PROSITE" id="PS51755">
    <property type="entry name" value="OMPR_PHOB"/>
    <property type="match status" value="1"/>
</dbReference>
<proteinExistence type="inferred from homology"/>
<dbReference type="GO" id="GO:0006355">
    <property type="term" value="P:regulation of DNA-templated transcription"/>
    <property type="evidence" value="ECO:0007669"/>
    <property type="project" value="InterPro"/>
</dbReference>
<reference evidence="6 7" key="1">
    <citation type="submission" date="2018-03" db="EMBL/GenBank/DDBJ databases">
        <title>Genomic Encyclopedia of Archaeal and Bacterial Type Strains, Phase II (KMG-II): from individual species to whole genera.</title>
        <authorList>
            <person name="Goeker M."/>
        </authorList>
    </citation>
    <scope>NUCLEOTIDE SEQUENCE [LARGE SCALE GENOMIC DNA]</scope>
    <source>
        <strain evidence="6 7">DSM 45416</strain>
    </source>
</reference>
<evidence type="ECO:0000256" key="4">
    <source>
        <dbReference type="SAM" id="MobiDB-lite"/>
    </source>
</evidence>
<dbReference type="SMART" id="SM00862">
    <property type="entry name" value="Trans_reg_C"/>
    <property type="match status" value="1"/>
</dbReference>
<comment type="caution">
    <text evidence="6">The sequence shown here is derived from an EMBL/GenBank/DDBJ whole genome shotgun (WGS) entry which is preliminary data.</text>
</comment>
<feature type="DNA-binding region" description="OmpR/PhoB-type" evidence="3">
    <location>
        <begin position="1"/>
        <end position="92"/>
    </location>
</feature>
<dbReference type="Proteomes" id="UP000239210">
    <property type="component" value="Unassembled WGS sequence"/>
</dbReference>
<keyword evidence="7" id="KW-1185">Reference proteome</keyword>
<dbReference type="PANTHER" id="PTHR47691:SF3">
    <property type="entry name" value="HTH-TYPE TRANSCRIPTIONAL REGULATOR RV0890C-RELATED"/>
    <property type="match status" value="1"/>
</dbReference>
<evidence type="ECO:0000256" key="2">
    <source>
        <dbReference type="ARBA" id="ARBA00023125"/>
    </source>
</evidence>
<accession>A0A2T0TU15</accession>
<dbReference type="AlphaFoldDB" id="A0A2T0TU15"/>
<dbReference type="InterPro" id="IPR005158">
    <property type="entry name" value="BTAD"/>
</dbReference>
<dbReference type="CDD" id="cd15831">
    <property type="entry name" value="BTAD"/>
    <property type="match status" value="1"/>
</dbReference>
<dbReference type="Pfam" id="PF03704">
    <property type="entry name" value="BTAD"/>
    <property type="match status" value="1"/>
</dbReference>
<dbReference type="Gene3D" id="1.25.40.10">
    <property type="entry name" value="Tetratricopeptide repeat domain"/>
    <property type="match status" value="2"/>
</dbReference>
<feature type="compositionally biased region" description="Low complexity" evidence="4">
    <location>
        <begin position="265"/>
        <end position="274"/>
    </location>
</feature>